<keyword evidence="2" id="KW-1185">Reference proteome</keyword>
<protein>
    <recommendedName>
        <fullName evidence="3">Ankyrin repeat protein</fullName>
    </recommendedName>
</protein>
<dbReference type="AlphaFoldDB" id="A0AAJ0MJR9"/>
<dbReference type="InterPro" id="IPR036770">
    <property type="entry name" value="Ankyrin_rpt-contain_sf"/>
</dbReference>
<proteinExistence type="predicted"/>
<reference evidence="1" key="1">
    <citation type="journal article" date="2023" name="Mol. Phylogenet. Evol.">
        <title>Genome-scale phylogeny and comparative genomics of the fungal order Sordariales.</title>
        <authorList>
            <person name="Hensen N."/>
            <person name="Bonometti L."/>
            <person name="Westerberg I."/>
            <person name="Brannstrom I.O."/>
            <person name="Guillou S."/>
            <person name="Cros-Aarteil S."/>
            <person name="Calhoun S."/>
            <person name="Haridas S."/>
            <person name="Kuo A."/>
            <person name="Mondo S."/>
            <person name="Pangilinan J."/>
            <person name="Riley R."/>
            <person name="LaButti K."/>
            <person name="Andreopoulos B."/>
            <person name="Lipzen A."/>
            <person name="Chen C."/>
            <person name="Yan M."/>
            <person name="Daum C."/>
            <person name="Ng V."/>
            <person name="Clum A."/>
            <person name="Steindorff A."/>
            <person name="Ohm R.A."/>
            <person name="Martin F."/>
            <person name="Silar P."/>
            <person name="Natvig D.O."/>
            <person name="Lalanne C."/>
            <person name="Gautier V."/>
            <person name="Ament-Velasquez S.L."/>
            <person name="Kruys A."/>
            <person name="Hutchinson M.I."/>
            <person name="Powell A.J."/>
            <person name="Barry K."/>
            <person name="Miller A.N."/>
            <person name="Grigoriev I.V."/>
            <person name="Debuchy R."/>
            <person name="Gladieux P."/>
            <person name="Hiltunen Thoren M."/>
            <person name="Johannesson H."/>
        </authorList>
    </citation>
    <scope>NUCLEOTIDE SEQUENCE</scope>
    <source>
        <strain evidence="1">CBS 955.72</strain>
    </source>
</reference>
<name>A0AAJ0MJR9_9PEZI</name>
<accession>A0AAJ0MJR9</accession>
<evidence type="ECO:0000313" key="1">
    <source>
        <dbReference type="EMBL" id="KAK3363046.1"/>
    </source>
</evidence>
<dbReference type="Proteomes" id="UP001275084">
    <property type="component" value="Unassembled WGS sequence"/>
</dbReference>
<dbReference type="Gene3D" id="1.25.40.20">
    <property type="entry name" value="Ankyrin repeat-containing domain"/>
    <property type="match status" value="1"/>
</dbReference>
<evidence type="ECO:0000313" key="2">
    <source>
        <dbReference type="Proteomes" id="UP001275084"/>
    </source>
</evidence>
<evidence type="ECO:0008006" key="3">
    <source>
        <dbReference type="Google" id="ProtNLM"/>
    </source>
</evidence>
<comment type="caution">
    <text evidence="1">The sequence shown here is derived from an EMBL/GenBank/DDBJ whole genome shotgun (WGS) entry which is preliminary data.</text>
</comment>
<reference evidence="1" key="2">
    <citation type="submission" date="2023-06" db="EMBL/GenBank/DDBJ databases">
        <authorList>
            <consortium name="Lawrence Berkeley National Laboratory"/>
            <person name="Haridas S."/>
            <person name="Hensen N."/>
            <person name="Bonometti L."/>
            <person name="Westerberg I."/>
            <person name="Brannstrom I.O."/>
            <person name="Guillou S."/>
            <person name="Cros-Aarteil S."/>
            <person name="Calhoun S."/>
            <person name="Kuo A."/>
            <person name="Mondo S."/>
            <person name="Pangilinan J."/>
            <person name="Riley R."/>
            <person name="Labutti K."/>
            <person name="Andreopoulos B."/>
            <person name="Lipzen A."/>
            <person name="Chen C."/>
            <person name="Yanf M."/>
            <person name="Daum C."/>
            <person name="Ng V."/>
            <person name="Clum A."/>
            <person name="Steindorff A."/>
            <person name="Ohm R."/>
            <person name="Martin F."/>
            <person name="Silar P."/>
            <person name="Natvig D."/>
            <person name="Lalanne C."/>
            <person name="Gautier V."/>
            <person name="Ament-Velasquez S.L."/>
            <person name="Kruys A."/>
            <person name="Hutchinson M.I."/>
            <person name="Powell A.J."/>
            <person name="Barry K."/>
            <person name="Miller A.N."/>
            <person name="Grigoriev I.V."/>
            <person name="Debuchy R."/>
            <person name="Gladieux P."/>
            <person name="Thoren M.H."/>
            <person name="Johannesson H."/>
        </authorList>
    </citation>
    <scope>NUCLEOTIDE SEQUENCE</scope>
    <source>
        <strain evidence="1">CBS 955.72</strain>
    </source>
</reference>
<sequence length="77" mass="8076">MSELVGMLLARGAAPELCDAEGNNALHYAAAVTPLDLALERTATEMYMSMAEGVRAVGRHADVVVFLETGVVVGDEV</sequence>
<dbReference type="SUPFAM" id="SSF48403">
    <property type="entry name" value="Ankyrin repeat"/>
    <property type="match status" value="1"/>
</dbReference>
<dbReference type="EMBL" id="JAUIQD010000001">
    <property type="protein sequence ID" value="KAK3363046.1"/>
    <property type="molecule type" value="Genomic_DNA"/>
</dbReference>
<organism evidence="1 2">
    <name type="scientific">Lasiosphaeria hispida</name>
    <dbReference type="NCBI Taxonomy" id="260671"/>
    <lineage>
        <taxon>Eukaryota</taxon>
        <taxon>Fungi</taxon>
        <taxon>Dikarya</taxon>
        <taxon>Ascomycota</taxon>
        <taxon>Pezizomycotina</taxon>
        <taxon>Sordariomycetes</taxon>
        <taxon>Sordariomycetidae</taxon>
        <taxon>Sordariales</taxon>
        <taxon>Lasiosphaeriaceae</taxon>
        <taxon>Lasiosphaeria</taxon>
    </lineage>
</organism>
<gene>
    <name evidence="1" type="ORF">B0T25DRAFT_562080</name>
</gene>